<name>A0A6G1GSM7_9PEZI</name>
<protein>
    <recommendedName>
        <fullName evidence="3">DUF4185 domain-containing protein</fullName>
    </recommendedName>
</protein>
<keyword evidence="2" id="KW-1185">Reference proteome</keyword>
<gene>
    <name evidence="1" type="ORF">K402DRAFT_423353</name>
</gene>
<accession>A0A6G1GSM7</accession>
<reference evidence="1" key="1">
    <citation type="journal article" date="2020" name="Stud. Mycol.">
        <title>101 Dothideomycetes genomes: a test case for predicting lifestyles and emergence of pathogens.</title>
        <authorList>
            <person name="Haridas S."/>
            <person name="Albert R."/>
            <person name="Binder M."/>
            <person name="Bloem J."/>
            <person name="Labutti K."/>
            <person name="Salamov A."/>
            <person name="Andreopoulos B."/>
            <person name="Baker S."/>
            <person name="Barry K."/>
            <person name="Bills G."/>
            <person name="Bluhm B."/>
            <person name="Cannon C."/>
            <person name="Castanera R."/>
            <person name="Culley D."/>
            <person name="Daum C."/>
            <person name="Ezra D."/>
            <person name="Gonzalez J."/>
            <person name="Henrissat B."/>
            <person name="Kuo A."/>
            <person name="Liang C."/>
            <person name="Lipzen A."/>
            <person name="Lutzoni F."/>
            <person name="Magnuson J."/>
            <person name="Mondo S."/>
            <person name="Nolan M."/>
            <person name="Ohm R."/>
            <person name="Pangilinan J."/>
            <person name="Park H.-J."/>
            <person name="Ramirez L."/>
            <person name="Alfaro M."/>
            <person name="Sun H."/>
            <person name="Tritt A."/>
            <person name="Yoshinaga Y."/>
            <person name="Zwiers L.-H."/>
            <person name="Turgeon B."/>
            <person name="Goodwin S."/>
            <person name="Spatafora J."/>
            <person name="Crous P."/>
            <person name="Grigoriev I."/>
        </authorList>
    </citation>
    <scope>NUCLEOTIDE SEQUENCE</scope>
    <source>
        <strain evidence="1">CBS 113979</strain>
    </source>
</reference>
<organism evidence="1 2">
    <name type="scientific">Aulographum hederae CBS 113979</name>
    <dbReference type="NCBI Taxonomy" id="1176131"/>
    <lineage>
        <taxon>Eukaryota</taxon>
        <taxon>Fungi</taxon>
        <taxon>Dikarya</taxon>
        <taxon>Ascomycota</taxon>
        <taxon>Pezizomycotina</taxon>
        <taxon>Dothideomycetes</taxon>
        <taxon>Pleosporomycetidae</taxon>
        <taxon>Aulographales</taxon>
        <taxon>Aulographaceae</taxon>
    </lineage>
</organism>
<evidence type="ECO:0008006" key="3">
    <source>
        <dbReference type="Google" id="ProtNLM"/>
    </source>
</evidence>
<sequence length="377" mass="40637">MQHRPHLSRDGGKGGYLNCESIFVFSDTASYSPVINNVPGEFQGFVATSVAIDLGLNGANGQPLVLRDGVGEWSDDVGRQRGFIPSTTGEQVFNLNMQGYGYRIATWPSSSLIPWNQSHALLYIPIIYDDGNTTGVPPVFTNLGITLAAVSIPTEAGPRADRLSPMLFYPGEVEWGGLGGVRSYGAEGPGGNDGKIYVYGGGRQGLLLGRVDANEILDREAYEYWNEGGTWSSGAQSPTSAAVFLGGNYSSVDIFYSPRHLTYILVYLPNYADNAFYYRYLLADHAIIPSYAGGTDDDIAENLVRYSWSNETLLYQAEPGLSGAFISSGGIHQGYFGDDDITNGGTSLLLQWSVPTGLDPAGPTGEYQLITARVEWG</sequence>
<evidence type="ECO:0000313" key="2">
    <source>
        <dbReference type="Proteomes" id="UP000800041"/>
    </source>
</evidence>
<evidence type="ECO:0000313" key="1">
    <source>
        <dbReference type="EMBL" id="KAF1983748.1"/>
    </source>
</evidence>
<dbReference type="AlphaFoldDB" id="A0A6G1GSM7"/>
<dbReference type="OrthoDB" id="63533at2759"/>
<proteinExistence type="predicted"/>
<dbReference type="Proteomes" id="UP000800041">
    <property type="component" value="Unassembled WGS sequence"/>
</dbReference>
<dbReference type="EMBL" id="ML977172">
    <property type="protein sequence ID" value="KAF1983748.1"/>
    <property type="molecule type" value="Genomic_DNA"/>
</dbReference>